<dbReference type="EMBL" id="JAYFSO010000002">
    <property type="protein sequence ID" value="MEA5122809.1"/>
    <property type="molecule type" value="Genomic_DNA"/>
</dbReference>
<evidence type="ECO:0000256" key="2">
    <source>
        <dbReference type="ARBA" id="ARBA00007637"/>
    </source>
</evidence>
<name>A0A1A9M736_9XANT</name>
<proteinExistence type="inferred from homology"/>
<dbReference type="EMBL" id="LXNG01000034">
    <property type="protein sequence ID" value="OAG66324.1"/>
    <property type="molecule type" value="Genomic_DNA"/>
</dbReference>
<reference evidence="4 7" key="2">
    <citation type="submission" date="2023-12" db="EMBL/GenBank/DDBJ databases">
        <title>Genome sequencing of Xanthomonas floridensis.</title>
        <authorList>
            <person name="Greer S."/>
            <person name="Harrison J."/>
            <person name="Grant M."/>
            <person name="Vicente J."/>
            <person name="Studholme D."/>
        </authorList>
    </citation>
    <scope>NUCLEOTIDE SEQUENCE [LARGE SCALE GENOMIC DNA]</scope>
    <source>
        <strain evidence="4 7">WHRI 8848</strain>
    </source>
</reference>
<comment type="pathway">
    <text evidence="1">Bacterial outer membrane biogenesis; LPS O-antigen biosynthesis.</text>
</comment>
<dbReference type="AlphaFoldDB" id="A0A1A9M736"/>
<evidence type="ECO:0000313" key="7">
    <source>
        <dbReference type="Proteomes" id="UP001303614"/>
    </source>
</evidence>
<dbReference type="PANTHER" id="PTHR43000">
    <property type="entry name" value="DTDP-D-GLUCOSE 4,6-DEHYDRATASE-RELATED"/>
    <property type="match status" value="1"/>
</dbReference>
<protein>
    <submittedName>
        <fullName evidence="4 5">GDP-mannose 4,6-dehydratase</fullName>
        <ecNumber evidence="4">4.2.1.47</ecNumber>
    </submittedName>
</protein>
<reference evidence="5 6" key="1">
    <citation type="submission" date="2016-05" db="EMBL/GenBank/DDBJ databases">
        <title>Pathogenic, phenotypic and molecular characterisation of Xanthomonas nasturtii sp. nov. and Xanthomonas floridensis sp. nov., new species of Xanthomonas associated with watercress production in Florida.</title>
        <authorList>
            <person name="Vicente J.G."/>
            <person name="Rothwell S."/>
            <person name="Holub E.B."/>
            <person name="Studholme D.J."/>
        </authorList>
    </citation>
    <scope>NUCLEOTIDE SEQUENCE [LARGE SCALE GENOMIC DNA]</scope>
    <source>
        <strain evidence="5 6">WHRI 8848</strain>
    </source>
</reference>
<keyword evidence="4" id="KW-0456">Lyase</keyword>
<evidence type="ECO:0000313" key="4">
    <source>
        <dbReference type="EMBL" id="MEA5122809.1"/>
    </source>
</evidence>
<evidence type="ECO:0000256" key="1">
    <source>
        <dbReference type="ARBA" id="ARBA00005125"/>
    </source>
</evidence>
<evidence type="ECO:0000313" key="5">
    <source>
        <dbReference type="EMBL" id="OAG66324.1"/>
    </source>
</evidence>
<dbReference type="RefSeq" id="WP_064510266.1">
    <property type="nucleotide sequence ID" value="NZ_JAYFSN010000005.1"/>
</dbReference>
<dbReference type="Gene3D" id="3.40.50.720">
    <property type="entry name" value="NAD(P)-binding Rossmann-like Domain"/>
    <property type="match status" value="1"/>
</dbReference>
<dbReference type="InterPro" id="IPR036291">
    <property type="entry name" value="NAD(P)-bd_dom_sf"/>
</dbReference>
<dbReference type="InterPro" id="IPR001509">
    <property type="entry name" value="Epimerase_deHydtase"/>
</dbReference>
<dbReference type="STRING" id="1843580.A7D17_05215"/>
<evidence type="ECO:0000313" key="6">
    <source>
        <dbReference type="Proteomes" id="UP000077659"/>
    </source>
</evidence>
<keyword evidence="7" id="KW-1185">Reference proteome</keyword>
<dbReference type="Proteomes" id="UP001303614">
    <property type="component" value="Unassembled WGS sequence"/>
</dbReference>
<evidence type="ECO:0000259" key="3">
    <source>
        <dbReference type="Pfam" id="PF01370"/>
    </source>
</evidence>
<dbReference type="SUPFAM" id="SSF51735">
    <property type="entry name" value="NAD(P)-binding Rossmann-fold domains"/>
    <property type="match status" value="1"/>
</dbReference>
<organism evidence="5 6">
    <name type="scientific">Xanthomonas floridensis</name>
    <dbReference type="NCBI Taxonomy" id="1843580"/>
    <lineage>
        <taxon>Bacteria</taxon>
        <taxon>Pseudomonadati</taxon>
        <taxon>Pseudomonadota</taxon>
        <taxon>Gammaproteobacteria</taxon>
        <taxon>Lysobacterales</taxon>
        <taxon>Lysobacteraceae</taxon>
        <taxon>Xanthomonas</taxon>
    </lineage>
</organism>
<dbReference type="Pfam" id="PF01370">
    <property type="entry name" value="Epimerase"/>
    <property type="match status" value="1"/>
</dbReference>
<sequence>MNVVSPSKVVGKRVLVTGASGFTGRYVTNQLQAEGWEVVQLSPTGTATSSSVNLLNRDALREALQFLQPHAVIHLAAISFVAHGDAEEIYRVNIVGTRNLLEALGELPVPPLHILLASSANVYGNVGGVLDEQASLFPQNDYAISKMAMESMAKLWTDRLPITIVRPFNYTGLGQSERFLIPKIVSHFKRRAEVIELGNLDVSRDFYDVRHVAQLYGRLLTLPAAGEVYNVCSGVEWSLEQVIDTLRDLSGHAIEVRINPNFVRANEVKSLRGSNEKLKSALNTLPEFDFSSTLTWMYGAIP</sequence>
<feature type="domain" description="NAD-dependent epimerase/dehydratase" evidence="3">
    <location>
        <begin position="14"/>
        <end position="232"/>
    </location>
</feature>
<accession>A0A1A9M736</accession>
<dbReference type="EC" id="4.2.1.47" evidence="4"/>
<dbReference type="GO" id="GO:0008446">
    <property type="term" value="F:GDP-mannose 4,6-dehydratase activity"/>
    <property type="evidence" value="ECO:0007669"/>
    <property type="project" value="UniProtKB-EC"/>
</dbReference>
<comment type="caution">
    <text evidence="5">The sequence shown here is derived from an EMBL/GenBank/DDBJ whole genome shotgun (WGS) entry which is preliminary data.</text>
</comment>
<comment type="similarity">
    <text evidence="2">Belongs to the NAD(P)-dependent epimerase/dehydratase family.</text>
</comment>
<dbReference type="Proteomes" id="UP000077659">
    <property type="component" value="Unassembled WGS sequence"/>
</dbReference>
<gene>
    <name evidence="5" type="ORF">A7D17_05215</name>
    <name evidence="4" type="ORF">VB146_02760</name>
</gene>
<dbReference type="OrthoDB" id="5295702at2"/>
<dbReference type="Gene3D" id="3.90.25.10">
    <property type="entry name" value="UDP-galactose 4-epimerase, domain 1"/>
    <property type="match status" value="1"/>
</dbReference>